<reference evidence="3 4" key="1">
    <citation type="journal article" date="2015" name="PLoS ONE">
        <title>Investigation of a Large Collection of Pseudomonas aeruginosa Bacteriophages Collected from a Single Environmental Source in Abidjan, Cote d'Ivoire.</title>
        <authorList>
            <person name="Essoh C."/>
            <person name="Latino L."/>
            <person name="Midoux C."/>
            <person name="Blouin Y."/>
            <person name="Loukou G."/>
            <person name="Nguetta S.P."/>
            <person name="Lathro S."/>
            <person name="Cablanmian A."/>
            <person name="Kouassi A.K."/>
            <person name="Vergnaud G."/>
            <person name="Pourcel C."/>
        </authorList>
    </citation>
    <scope>NUCLEOTIDE SEQUENCE [LARGE SCALE GENOMIC DNA]</scope>
    <source>
        <strain evidence="3">Ab27</strain>
    </source>
</reference>
<dbReference type="Pfam" id="PF23771">
    <property type="entry name" value="DUF7168"/>
    <property type="match status" value="1"/>
</dbReference>
<evidence type="ECO:0000313" key="3">
    <source>
        <dbReference type="EMBL" id="CEF89814.1"/>
    </source>
</evidence>
<dbReference type="InterPro" id="IPR055592">
    <property type="entry name" value="DUF7168"/>
</dbReference>
<dbReference type="InterPro" id="IPR024498">
    <property type="entry name" value="DUF2786"/>
</dbReference>
<proteinExistence type="predicted"/>
<name>A0A0A1IWU5_9CAUD</name>
<sequence length="259" mass="29168">MTDQNEFTPEAIEKAKDRIRKLTAMAADSSSPHEAAIAAERVKKLKDKYDLHDFEATGEIREEFDEQIATRYYSAIPNWMKFFSVAVATYNDCIMDFAGGINNHRASAKASRSARDGSTTKRWGHAVRFKGYKSDVELAVNMFNSLVEAIDRLCREYQKAQGYERFNVKVAAQFKLAATQEISYRLQSITRKRMELVSSAGTSLVVVKEAAVHEHFGDPGYKKSNVTKLMRLDDSDGRRAFNAGANAGRNMEIVRSVED</sequence>
<dbReference type="Proteomes" id="UP000030228">
    <property type="component" value="Genome"/>
</dbReference>
<evidence type="ECO:0000259" key="2">
    <source>
        <dbReference type="Pfam" id="PF23771"/>
    </source>
</evidence>
<feature type="domain" description="DUF7168" evidence="2">
    <location>
        <begin position="69"/>
        <end position="195"/>
    </location>
</feature>
<dbReference type="GeneID" id="23679187"/>
<organism evidence="3 4">
    <name type="scientific">Pseudomonas phage vB_PaeM_PAO1_Ab27</name>
    <dbReference type="NCBI Taxonomy" id="1548907"/>
    <lineage>
        <taxon>Viruses</taxon>
        <taxon>Duplodnaviria</taxon>
        <taxon>Heunggongvirae</taxon>
        <taxon>Uroviricota</taxon>
        <taxon>Caudoviricetes</taxon>
        <taxon>Lindbergviridae</taxon>
        <taxon>Pbunavirus</taxon>
        <taxon>Pbunavirus LS1</taxon>
    </lineage>
</organism>
<accession>A0A0A1IWU5</accession>
<dbReference type="EMBL" id="LN610579">
    <property type="protein sequence ID" value="CEF89814.1"/>
    <property type="molecule type" value="Genomic_DNA"/>
</dbReference>
<dbReference type="RefSeq" id="YP_009124331.1">
    <property type="nucleotide sequence ID" value="NC_026586.1"/>
</dbReference>
<evidence type="ECO:0000313" key="4">
    <source>
        <dbReference type="Proteomes" id="UP000030228"/>
    </source>
</evidence>
<evidence type="ECO:0000259" key="1">
    <source>
        <dbReference type="Pfam" id="PF10979"/>
    </source>
</evidence>
<feature type="domain" description="DUF2786" evidence="1">
    <location>
        <begin position="14"/>
        <end position="52"/>
    </location>
</feature>
<dbReference type="KEGG" id="vg:23679187"/>
<dbReference type="Pfam" id="PF10979">
    <property type="entry name" value="DUF2786"/>
    <property type="match status" value="1"/>
</dbReference>
<gene>
    <name evidence="3" type="primary">ORF28</name>
</gene>
<protein>
    <submittedName>
        <fullName evidence="3">Uncharacterized protein</fullName>
    </submittedName>
</protein>